<accession>A0A5B9PAA7</accession>
<evidence type="ECO:0000313" key="1">
    <source>
        <dbReference type="EMBL" id="QEG23308.1"/>
    </source>
</evidence>
<protein>
    <submittedName>
        <fullName evidence="1">Leukotoxin</fullName>
    </submittedName>
</protein>
<dbReference type="AlphaFoldDB" id="A0A5B9PAA7"/>
<dbReference type="RefSeq" id="WP_075083382.1">
    <property type="nucleotide sequence ID" value="NZ_CP042912.1"/>
</dbReference>
<dbReference type="STRING" id="980251.GCA_001642875_00599"/>
<organism evidence="1 2">
    <name type="scientific">Mariniblastus fucicola</name>
    <dbReference type="NCBI Taxonomy" id="980251"/>
    <lineage>
        <taxon>Bacteria</taxon>
        <taxon>Pseudomonadati</taxon>
        <taxon>Planctomycetota</taxon>
        <taxon>Planctomycetia</taxon>
        <taxon>Pirellulales</taxon>
        <taxon>Pirellulaceae</taxon>
        <taxon>Mariniblastus</taxon>
    </lineage>
</organism>
<dbReference type="Proteomes" id="UP000322214">
    <property type="component" value="Chromosome"/>
</dbReference>
<dbReference type="EMBL" id="CP042912">
    <property type="protein sequence ID" value="QEG23308.1"/>
    <property type="molecule type" value="Genomic_DNA"/>
</dbReference>
<name>A0A5B9PAA7_9BACT</name>
<dbReference type="InterPro" id="IPR001343">
    <property type="entry name" value="Hemolysn_Ca-bd"/>
</dbReference>
<keyword evidence="2" id="KW-1185">Reference proteome</keyword>
<dbReference type="Gene3D" id="2.60.120.380">
    <property type="match status" value="2"/>
</dbReference>
<sequence>MNDDFAADATTIGTYTVSGTPLSAQFEVANDEDWIRVKGMRQFFAYDIWLFRSKDENYIQYASSLSVFDQESKQLWEYPYSVRVPDRTEYLHFGETEDHFVSISSPSTVGGYRLFIRSGDYASNVFEAATYFAPFRTNQFASALENNEDVDFLKYRLFEGVDYTFNLYGRRSNEKLGTTLGRMVLRLFDPEGSLLAEDDQTATNRNASITFTPDETADYVFEVDSDAATGSYILESEQFDDILGNVNTTAVLLSDGTPSSGQGNHGAYFSRYDADQDWFRIQTRAGFNYEVESDFASLTLRNRSGELIDVEYIEQGSFDNSRRKFRFRSQGDGTFFIAAGRLQGGGGEYAVTANVIDDHIANLRYATNFNFNSSTVGTINGAIETVGDRDWIRIPLRNFANYRFTIDAHPALRMAVSVRDEDGNILKEGVPFQSLVFSQNIGQFNDSFYLDLRSNAGATGNYTLRSEALTGGSDSSTMWNVDMTTGAGRIRGLASNGENAAEIWHRFEVTPNTWYEIESNQVNFEIVIGNGSGSVASYNAGKRYYYSGSSTASIRYLVVDPKDHNFQEQGFEINITKDARLRLENDREFSPQDTRFATNTFGFRAVEVYSSVPFTYQHNGETFQVEANSYQTLDTNQWFSIEFNDTFDGVGEFYFREVRTEGNSQWSSTELYGHHLPEGISRTNIIVPHVDQLTYAFAEGRPDYLQIDDAVVGETQALTVAEREVVVDAIFQWDRFIPFDLVESDPGVDNDAAPIMIYKAEIDSDVLAFSLNGDPLGNGLAGDIILNVNSPLWDDLSDGTQGPFEILRSVGISLGADYIANAQRDQSVMGAELTGDRADLPYPTGLLPIDINGLRQQGKTYVHPPTSVNQYRLDGDESFYETIVHYGKFDGSNITAYLSPHDATIDLRPGQSSFITTEDGSQPATWVMSNFSVIVSGRGGSGDDSLRGNELDNTLYGSSGNDTIIGGVGDDYVSGGRGDDYYSYRLGHGNDMVDEALDGNGTDTLRIEGLKNFDGIEDLRFRRFGDNLKITLELDGNDKNADAIVIKNMAIGNSRVEKLVLIQEGNFLHSLSLPSVWAQTDQQLRRFELQEGSDSFGRLVAPV</sequence>
<reference evidence="1 2" key="1">
    <citation type="submission" date="2019-08" db="EMBL/GenBank/DDBJ databases">
        <title>Deep-cultivation of Planctomycetes and their phenomic and genomic characterization uncovers novel biology.</title>
        <authorList>
            <person name="Wiegand S."/>
            <person name="Jogler M."/>
            <person name="Boedeker C."/>
            <person name="Pinto D."/>
            <person name="Vollmers J."/>
            <person name="Rivas-Marin E."/>
            <person name="Kohn T."/>
            <person name="Peeters S.H."/>
            <person name="Heuer A."/>
            <person name="Rast P."/>
            <person name="Oberbeckmann S."/>
            <person name="Bunk B."/>
            <person name="Jeske O."/>
            <person name="Meyerdierks A."/>
            <person name="Storesund J.E."/>
            <person name="Kallscheuer N."/>
            <person name="Luecker S."/>
            <person name="Lage O.M."/>
            <person name="Pohl T."/>
            <person name="Merkel B.J."/>
            <person name="Hornburger P."/>
            <person name="Mueller R.-W."/>
            <person name="Bruemmer F."/>
            <person name="Labrenz M."/>
            <person name="Spormann A.M."/>
            <person name="Op den Camp H."/>
            <person name="Overmann J."/>
            <person name="Amann R."/>
            <person name="Jetten M.S.M."/>
            <person name="Mascher T."/>
            <person name="Medema M.H."/>
            <person name="Devos D.P."/>
            <person name="Kaster A.-K."/>
            <person name="Ovreas L."/>
            <person name="Rohde M."/>
            <person name="Galperin M.Y."/>
            <person name="Jogler C."/>
        </authorList>
    </citation>
    <scope>NUCLEOTIDE SEQUENCE [LARGE SCALE GENOMIC DNA]</scope>
    <source>
        <strain evidence="1 2">FC18</strain>
    </source>
</reference>
<dbReference type="KEGG" id="mff:MFFC18_32040"/>
<dbReference type="Pfam" id="PF00353">
    <property type="entry name" value="HemolysinCabind"/>
    <property type="match status" value="1"/>
</dbReference>
<dbReference type="InterPro" id="IPR011049">
    <property type="entry name" value="Serralysin-like_metalloprot_C"/>
</dbReference>
<dbReference type="SUPFAM" id="SSF51120">
    <property type="entry name" value="beta-Roll"/>
    <property type="match status" value="1"/>
</dbReference>
<dbReference type="OrthoDB" id="137811at2"/>
<dbReference type="GO" id="GO:0005509">
    <property type="term" value="F:calcium ion binding"/>
    <property type="evidence" value="ECO:0007669"/>
    <property type="project" value="InterPro"/>
</dbReference>
<gene>
    <name evidence="1" type="primary">lktA</name>
    <name evidence="1" type="ORF">MFFC18_32040</name>
</gene>
<dbReference type="Gene3D" id="2.150.10.10">
    <property type="entry name" value="Serralysin-like metalloprotease, C-terminal"/>
    <property type="match status" value="1"/>
</dbReference>
<proteinExistence type="predicted"/>
<evidence type="ECO:0000313" key="2">
    <source>
        <dbReference type="Proteomes" id="UP000322214"/>
    </source>
</evidence>